<evidence type="ECO:0000259" key="1">
    <source>
        <dbReference type="Pfam" id="PF13625"/>
    </source>
</evidence>
<proteinExistence type="predicted"/>
<protein>
    <recommendedName>
        <fullName evidence="1">Helicase XPB/Ssl2 N-terminal domain-containing protein</fullName>
    </recommendedName>
</protein>
<dbReference type="InterPro" id="IPR032830">
    <property type="entry name" value="XPB/Ssl2_N"/>
</dbReference>
<organism evidence="2 3">
    <name type="scientific">Lentzea indica</name>
    <dbReference type="NCBI Taxonomy" id="2604800"/>
    <lineage>
        <taxon>Bacteria</taxon>
        <taxon>Bacillati</taxon>
        <taxon>Actinomycetota</taxon>
        <taxon>Actinomycetes</taxon>
        <taxon>Pseudonocardiales</taxon>
        <taxon>Pseudonocardiaceae</taxon>
        <taxon>Lentzea</taxon>
    </lineage>
</organism>
<keyword evidence="3" id="KW-1185">Reference proteome</keyword>
<evidence type="ECO:0000313" key="3">
    <source>
        <dbReference type="Proteomes" id="UP001515943"/>
    </source>
</evidence>
<accession>A0ABX1FR18</accession>
<name>A0ABX1FR18_9PSEU</name>
<sequence length="640" mass="69716">MPRRINALATWLHRLGPDEVTAILMHRRDVADRYIRTLKDLATQLTDSDSVHAAEDTLDQGALDVLGAIVAQGNLGTADTVCAELRCPIGDFERALGELKERALAWPDGPKLIAVNSVRANGAARDQLTLRPKTPLRRKASEVSPIVPAMSTVDGVARLLAHCEQDNFDARYTGGVATVEIRRVARALRVADSVLRLWLELAVEAQLVGVERSRLLPTKQGDDWLASQPGTRLAVLVNAWRRMDWRPEPDQARAALRDYTGAAGLILRRSALERFSAEEAFTDTNELVADLVWELPAVHDPRATAAVISEMESLGLVAGGALTPLGVAVLESGDVEAAATRLMPPATEKASFQTDMTAVVNGLPSPELSATLNLVADLEDNDAARVWRLSAGSVRRALDTGLSAQEVLARLAAVSEAPLPQVIEYQVQDVARRHGHLTVTDVASCVRAEDPALLQEISKSRRLTSLKLRFLAPTVLASAQPMAATLTALRRAGYAPTGLDAGEQSIVERVERRRAPARGERRPDRWWRTELDDLELTQLAIRLVEQERPTSGRGTPRANATRMLRDQNVFLRDEEVLTLASALVEGSRVEIGYASGPRVTETHVIIPTKHLEGVLIADCEDGSTREFDIGHVRKVTAPAD</sequence>
<dbReference type="Pfam" id="PF13625">
    <property type="entry name" value="Helicase_C_3"/>
    <property type="match status" value="1"/>
</dbReference>
<comment type="caution">
    <text evidence="2">The sequence shown here is derived from an EMBL/GenBank/DDBJ whole genome shotgun (WGS) entry which is preliminary data.</text>
</comment>
<reference evidence="2 3" key="1">
    <citation type="submission" date="2019-08" db="EMBL/GenBank/DDBJ databases">
        <title>Lentzea from Indian Himalayas.</title>
        <authorList>
            <person name="Mandal S."/>
            <person name="Mallick Gupta A."/>
            <person name="Maiti P.K."/>
            <person name="Sarkar J."/>
            <person name="Mandal S."/>
        </authorList>
    </citation>
    <scope>NUCLEOTIDE SEQUENCE [LARGE SCALE GENOMIC DNA]</scope>
    <source>
        <strain evidence="2 3">PSKA42</strain>
    </source>
</reference>
<dbReference type="Proteomes" id="UP001515943">
    <property type="component" value="Unassembled WGS sequence"/>
</dbReference>
<dbReference type="RefSeq" id="WP_167977612.1">
    <property type="nucleotide sequence ID" value="NZ_VSRL01000146.1"/>
</dbReference>
<feature type="domain" description="Helicase XPB/Ssl2 N-terminal" evidence="1">
    <location>
        <begin position="353"/>
        <end position="471"/>
    </location>
</feature>
<evidence type="ECO:0000313" key="2">
    <source>
        <dbReference type="EMBL" id="NKE60958.1"/>
    </source>
</evidence>
<dbReference type="EMBL" id="VSRL01000146">
    <property type="protein sequence ID" value="NKE60958.1"/>
    <property type="molecule type" value="Genomic_DNA"/>
</dbReference>
<gene>
    <name evidence="2" type="ORF">FXN61_30920</name>
</gene>